<dbReference type="InParanoid" id="A0A165UM03"/>
<dbReference type="AlphaFoldDB" id="A0A165UM03"/>
<proteinExistence type="predicted"/>
<evidence type="ECO:0000313" key="3">
    <source>
        <dbReference type="Proteomes" id="UP000076761"/>
    </source>
</evidence>
<keyword evidence="3" id="KW-1185">Reference proteome</keyword>
<feature type="region of interest" description="Disordered" evidence="1">
    <location>
        <begin position="1"/>
        <end position="54"/>
    </location>
</feature>
<name>A0A165UM03_9AGAM</name>
<dbReference type="Proteomes" id="UP000076761">
    <property type="component" value="Unassembled WGS sequence"/>
</dbReference>
<protein>
    <submittedName>
        <fullName evidence="2">Uncharacterized protein</fullName>
    </submittedName>
</protein>
<reference evidence="2 3" key="1">
    <citation type="journal article" date="2016" name="Mol. Biol. Evol.">
        <title>Comparative Genomics of Early-Diverging Mushroom-Forming Fungi Provides Insights into the Origins of Lignocellulose Decay Capabilities.</title>
        <authorList>
            <person name="Nagy L.G."/>
            <person name="Riley R."/>
            <person name="Tritt A."/>
            <person name="Adam C."/>
            <person name="Daum C."/>
            <person name="Floudas D."/>
            <person name="Sun H."/>
            <person name="Yadav J.S."/>
            <person name="Pangilinan J."/>
            <person name="Larsson K.H."/>
            <person name="Matsuura K."/>
            <person name="Barry K."/>
            <person name="Labutti K."/>
            <person name="Kuo R."/>
            <person name="Ohm R.A."/>
            <person name="Bhattacharya S.S."/>
            <person name="Shirouzu T."/>
            <person name="Yoshinaga Y."/>
            <person name="Martin F.M."/>
            <person name="Grigoriev I.V."/>
            <person name="Hibbett D.S."/>
        </authorList>
    </citation>
    <scope>NUCLEOTIDE SEQUENCE [LARGE SCALE GENOMIC DNA]</scope>
    <source>
        <strain evidence="2 3">HHB14362 ss-1</strain>
    </source>
</reference>
<dbReference type="OrthoDB" id="3267821at2759"/>
<feature type="compositionally biased region" description="Polar residues" evidence="1">
    <location>
        <begin position="23"/>
        <end position="35"/>
    </location>
</feature>
<organism evidence="2 3">
    <name type="scientific">Neolentinus lepideus HHB14362 ss-1</name>
    <dbReference type="NCBI Taxonomy" id="1314782"/>
    <lineage>
        <taxon>Eukaryota</taxon>
        <taxon>Fungi</taxon>
        <taxon>Dikarya</taxon>
        <taxon>Basidiomycota</taxon>
        <taxon>Agaricomycotina</taxon>
        <taxon>Agaricomycetes</taxon>
        <taxon>Gloeophyllales</taxon>
        <taxon>Gloeophyllaceae</taxon>
        <taxon>Neolentinus</taxon>
    </lineage>
</organism>
<sequence>MSLDELLNRPSSPIPASSDEAELQSTSPNWTSVTPLASDPIPASDQLAVSRTPANSRKRIAEDLKQYVEFIGRQKRLHRESVNELAAFSELSEHQRHVWLAANVISIREVVTKLHAPDAVWDMPKTLKRKIDIYSTAVLLSPTLSQYVKEDKAHSHVVELLERHPVWGYTPEVKDNPMRNSIVLSAIATKLIERRCTMKKLIAESLGEVVADDSGADKCANAHDIITLCTDLCTKVYKSAKVVVTLPMCARVAFLRCVLAENTNISDYWGEVDKLLVALRNKYSNDAAKLSKRFGRILTADRKIYGDVEMDDLLKNARGPAQEETESIVTGGVIAGAGGTLEGPEHDDEE</sequence>
<evidence type="ECO:0000313" key="2">
    <source>
        <dbReference type="EMBL" id="KZT28378.1"/>
    </source>
</evidence>
<gene>
    <name evidence="2" type="ORF">NEOLEDRAFT_1145969</name>
</gene>
<accession>A0A165UM03</accession>
<dbReference type="EMBL" id="KV425558">
    <property type="protein sequence ID" value="KZT28378.1"/>
    <property type="molecule type" value="Genomic_DNA"/>
</dbReference>
<evidence type="ECO:0000256" key="1">
    <source>
        <dbReference type="SAM" id="MobiDB-lite"/>
    </source>
</evidence>